<sequence>MEKGRRLECIQVGAAIFDRSQGAPPCTEVSLVLAPCTAAAVGDRNLRTITTSRNNEIVDFKRKYIQGESFKRGPVGRDGAALECKGGHKREYPEKTHRIAASSGAIPHTRRSVVAGGGGGEGTAGNRARIVYVEDEQSIHDTTAAPIHLVLPTRNTSVTPLCARPLTTRPFTLESAAKQFWLKQETTRRNVTRCRSCHVQDDHQVTLPQKFFDLRPDCVPFYLEMPQYSEKYRSPIKKGFGCVGETAVSFRGGDVAIAEPRHSRRRVAMIRCDSHGPSAGAKRAANSGALTHSRTAHKRGGGEGRFLRFSHASQLSCGHARTNGPRNSSRENETLPEIPEDIRTANTYVYSGLHISGRTEPHNGWSIIGSPCLLEFRFFILTAMVSIGAGNLENTKLKVLHVPKWAPAHYWAQNLQNPYNEVMYLNSTLFNGSEPNLAEMPFSIQFKLFRKLKNQKTPLGHTCDNKILHKICKEQRRWQTSYHSQSQVSISCANYPRLLDRMLHDVNRNMKATRWKDASIFHLCCLPLKISSEMTIVSFNMTEHLPILQGVRRWYDDNNVLLLDWPTQSPDLNPIKHL</sequence>
<keyword evidence="3" id="KW-1185">Reference proteome</keyword>
<protein>
    <submittedName>
        <fullName evidence="2">Uncharacterized protein</fullName>
    </submittedName>
</protein>
<accession>A0ABQ9G909</accession>
<dbReference type="EMBL" id="JARBHB010000014">
    <property type="protein sequence ID" value="KAJ8868910.1"/>
    <property type="molecule type" value="Genomic_DNA"/>
</dbReference>
<reference evidence="2 3" key="1">
    <citation type="submission" date="2023-02" db="EMBL/GenBank/DDBJ databases">
        <title>LHISI_Scaffold_Assembly.</title>
        <authorList>
            <person name="Stuart O.P."/>
            <person name="Cleave R."/>
            <person name="Magrath M.J.L."/>
            <person name="Mikheyev A.S."/>
        </authorList>
    </citation>
    <scope>NUCLEOTIDE SEQUENCE [LARGE SCALE GENOMIC DNA]</scope>
    <source>
        <strain evidence="2">Daus_M_001</strain>
        <tissue evidence="2">Leg muscle</tissue>
    </source>
</reference>
<gene>
    <name evidence="2" type="ORF">PR048_030451</name>
</gene>
<feature type="region of interest" description="Disordered" evidence="1">
    <location>
        <begin position="274"/>
        <end position="303"/>
    </location>
</feature>
<proteinExistence type="predicted"/>
<dbReference type="Proteomes" id="UP001159363">
    <property type="component" value="Chromosome 13"/>
</dbReference>
<comment type="caution">
    <text evidence="2">The sequence shown here is derived from an EMBL/GenBank/DDBJ whole genome shotgun (WGS) entry which is preliminary data.</text>
</comment>
<organism evidence="2 3">
    <name type="scientific">Dryococelus australis</name>
    <dbReference type="NCBI Taxonomy" id="614101"/>
    <lineage>
        <taxon>Eukaryota</taxon>
        <taxon>Metazoa</taxon>
        <taxon>Ecdysozoa</taxon>
        <taxon>Arthropoda</taxon>
        <taxon>Hexapoda</taxon>
        <taxon>Insecta</taxon>
        <taxon>Pterygota</taxon>
        <taxon>Neoptera</taxon>
        <taxon>Polyneoptera</taxon>
        <taxon>Phasmatodea</taxon>
        <taxon>Verophasmatodea</taxon>
        <taxon>Anareolatae</taxon>
        <taxon>Phasmatidae</taxon>
        <taxon>Eurycanthinae</taxon>
        <taxon>Dryococelus</taxon>
    </lineage>
</organism>
<dbReference type="Gene3D" id="3.30.420.10">
    <property type="entry name" value="Ribonuclease H-like superfamily/Ribonuclease H"/>
    <property type="match status" value="1"/>
</dbReference>
<dbReference type="InterPro" id="IPR036397">
    <property type="entry name" value="RNaseH_sf"/>
</dbReference>
<evidence type="ECO:0000313" key="2">
    <source>
        <dbReference type="EMBL" id="KAJ8868910.1"/>
    </source>
</evidence>
<name>A0ABQ9G909_9NEOP</name>
<evidence type="ECO:0000256" key="1">
    <source>
        <dbReference type="SAM" id="MobiDB-lite"/>
    </source>
</evidence>
<evidence type="ECO:0000313" key="3">
    <source>
        <dbReference type="Proteomes" id="UP001159363"/>
    </source>
</evidence>